<dbReference type="EMBL" id="LTAI01000054">
    <property type="protein sequence ID" value="ORE00178.1"/>
    <property type="molecule type" value="Genomic_DNA"/>
</dbReference>
<evidence type="ECO:0000313" key="2">
    <source>
        <dbReference type="EMBL" id="ORE00178.1"/>
    </source>
</evidence>
<dbReference type="VEuPathDB" id="MicrosporidiaDB:A0H76_2056"/>
<proteinExistence type="predicted"/>
<dbReference type="PANTHER" id="PTHR28125:SF2">
    <property type="entry name" value="MEIOTIC EXPRESSION UP-REGULATED PROTEIN 26"/>
    <property type="match status" value="1"/>
</dbReference>
<sequence length="176" mass="21397">MNNPKRIQGELINFGYSSETECYSDCSDCTSYTSESRLNDNEKENGLEKAQYKPKSIRYEGKDREGLCEICKKWFKLRTSSYWYHMNYKHGICSNDKKILDPITRIKSRLIQGYCMFCKDWIDLSSISREYIYSWYRHFIKTHHNKLTKPKNYKSIRNIPYKKYYYHKYKDDDKEN</sequence>
<reference evidence="2 3" key="1">
    <citation type="journal article" date="2017" name="Environ. Microbiol.">
        <title>Decay of the glycolytic pathway and adaptation to intranuclear parasitism within Enterocytozoonidae microsporidia.</title>
        <authorList>
            <person name="Wiredu Boakye D."/>
            <person name="Jaroenlak P."/>
            <person name="Prachumwat A."/>
            <person name="Williams T.A."/>
            <person name="Bateman K.S."/>
            <person name="Itsathitphaisarn O."/>
            <person name="Sritunyalucksana K."/>
            <person name="Paszkiewicz K.H."/>
            <person name="Moore K.A."/>
            <person name="Stentiford G.D."/>
            <person name="Williams B.A."/>
        </authorList>
    </citation>
    <scope>NUCLEOTIDE SEQUENCE [LARGE SCALE GENOMIC DNA]</scope>
    <source>
        <strain evidence="3">canceri</strain>
    </source>
</reference>
<comment type="caution">
    <text evidence="2">The sequence shown here is derived from an EMBL/GenBank/DDBJ whole genome shotgun (WGS) entry which is preliminary data.</text>
</comment>
<dbReference type="VEuPathDB" id="MicrosporidiaDB:HERIO_1384"/>
<evidence type="ECO:0000313" key="3">
    <source>
        <dbReference type="Proteomes" id="UP000192501"/>
    </source>
</evidence>
<organism evidence="2 3">
    <name type="scientific">Hepatospora eriocheir</name>
    <dbReference type="NCBI Taxonomy" id="1081669"/>
    <lineage>
        <taxon>Eukaryota</taxon>
        <taxon>Fungi</taxon>
        <taxon>Fungi incertae sedis</taxon>
        <taxon>Microsporidia</taxon>
        <taxon>Hepatosporidae</taxon>
        <taxon>Hepatospora</taxon>
    </lineage>
</organism>
<dbReference type="AlphaFoldDB" id="A0A1X0QK96"/>
<gene>
    <name evidence="2" type="primary">MEU26</name>
    <name evidence="2" type="ORF">A0H76_2056</name>
</gene>
<dbReference type="InterPro" id="IPR028012">
    <property type="entry name" value="Rua1_C"/>
</dbReference>
<feature type="domain" description="Transcription regulator Rua1 C-terminal" evidence="1">
    <location>
        <begin position="50"/>
        <end position="143"/>
    </location>
</feature>
<dbReference type="PANTHER" id="PTHR28125">
    <property type="entry name" value="MEIOTIC EXPRESSION UP-REGULATED PROTEIN 26"/>
    <property type="match status" value="1"/>
</dbReference>
<name>A0A1X0QK96_9MICR</name>
<protein>
    <submittedName>
        <fullName evidence="2">MEU26</fullName>
    </submittedName>
</protein>
<dbReference type="Pfam" id="PF14616">
    <property type="entry name" value="Rua1_C"/>
    <property type="match status" value="1"/>
</dbReference>
<evidence type="ECO:0000259" key="1">
    <source>
        <dbReference type="Pfam" id="PF14616"/>
    </source>
</evidence>
<dbReference type="Proteomes" id="UP000192501">
    <property type="component" value="Unassembled WGS sequence"/>
</dbReference>
<accession>A0A1X0QK96</accession>